<organism evidence="2 3">
    <name type="scientific">Jimgerdemannia flammicorona</name>
    <dbReference type="NCBI Taxonomy" id="994334"/>
    <lineage>
        <taxon>Eukaryota</taxon>
        <taxon>Fungi</taxon>
        <taxon>Fungi incertae sedis</taxon>
        <taxon>Mucoromycota</taxon>
        <taxon>Mucoromycotina</taxon>
        <taxon>Endogonomycetes</taxon>
        <taxon>Endogonales</taxon>
        <taxon>Endogonaceae</taxon>
        <taxon>Jimgerdemannia</taxon>
    </lineage>
</organism>
<evidence type="ECO:0000313" key="3">
    <source>
        <dbReference type="Proteomes" id="UP000268093"/>
    </source>
</evidence>
<comment type="caution">
    <text evidence="2">The sequence shown here is derived from an EMBL/GenBank/DDBJ whole genome shotgun (WGS) entry which is preliminary data.</text>
</comment>
<feature type="region of interest" description="Disordered" evidence="1">
    <location>
        <begin position="57"/>
        <end position="80"/>
    </location>
</feature>
<proteinExistence type="predicted"/>
<gene>
    <name evidence="2" type="ORF">BC936DRAFT_149129</name>
</gene>
<reference evidence="2 3" key="1">
    <citation type="journal article" date="2018" name="New Phytol.">
        <title>Phylogenomics of Endogonaceae and evolution of mycorrhizas within Mucoromycota.</title>
        <authorList>
            <person name="Chang Y."/>
            <person name="Desiro A."/>
            <person name="Na H."/>
            <person name="Sandor L."/>
            <person name="Lipzen A."/>
            <person name="Clum A."/>
            <person name="Barry K."/>
            <person name="Grigoriev I.V."/>
            <person name="Martin F.M."/>
            <person name="Stajich J.E."/>
            <person name="Smith M.E."/>
            <person name="Bonito G."/>
            <person name="Spatafora J.W."/>
        </authorList>
    </citation>
    <scope>NUCLEOTIDE SEQUENCE [LARGE SCALE GENOMIC DNA]</scope>
    <source>
        <strain evidence="2 3">GMNB39</strain>
    </source>
</reference>
<accession>A0A433D1I0</accession>
<evidence type="ECO:0000256" key="1">
    <source>
        <dbReference type="SAM" id="MobiDB-lite"/>
    </source>
</evidence>
<keyword evidence="3" id="KW-1185">Reference proteome</keyword>
<sequence>MTIKPGADAQATSKRGRKKVNGKRIAKRISKVRDREITRCIVPSKEHKVGTTMLSGLVGSSPNRHKPQLRVHRPPVKVGL</sequence>
<dbReference type="EMBL" id="RBNI01008483">
    <property type="protein sequence ID" value="RUP44688.1"/>
    <property type="molecule type" value="Genomic_DNA"/>
</dbReference>
<protein>
    <submittedName>
        <fullName evidence="2">Uncharacterized protein</fullName>
    </submittedName>
</protein>
<evidence type="ECO:0000313" key="2">
    <source>
        <dbReference type="EMBL" id="RUP44688.1"/>
    </source>
</evidence>
<dbReference type="AlphaFoldDB" id="A0A433D1I0"/>
<dbReference type="Proteomes" id="UP000268093">
    <property type="component" value="Unassembled WGS sequence"/>
</dbReference>
<feature type="compositionally biased region" description="Basic residues" evidence="1">
    <location>
        <begin position="14"/>
        <end position="24"/>
    </location>
</feature>
<name>A0A433D1I0_9FUNG</name>
<feature type="compositionally biased region" description="Basic residues" evidence="1">
    <location>
        <begin position="63"/>
        <end position="80"/>
    </location>
</feature>
<feature type="region of interest" description="Disordered" evidence="1">
    <location>
        <begin position="1"/>
        <end position="24"/>
    </location>
</feature>